<feature type="transmembrane region" description="Helical" evidence="7">
    <location>
        <begin position="874"/>
        <end position="893"/>
    </location>
</feature>
<feature type="transmembrane region" description="Helical" evidence="7">
    <location>
        <begin position="976"/>
        <end position="998"/>
    </location>
</feature>
<dbReference type="PANTHER" id="PTHR32063:SF34">
    <property type="entry name" value="MULTIDRUG RESISTANCE PROTEIN MDTC"/>
    <property type="match status" value="1"/>
</dbReference>
<dbReference type="SUPFAM" id="SSF82866">
    <property type="entry name" value="Multidrug efflux transporter AcrB transmembrane domain"/>
    <property type="match status" value="2"/>
</dbReference>
<dbReference type="EMBL" id="JBBBNY010000001">
    <property type="protein sequence ID" value="MEI7035290.1"/>
    <property type="molecule type" value="Genomic_DNA"/>
</dbReference>
<feature type="transmembrane region" description="Helical" evidence="7">
    <location>
        <begin position="1050"/>
        <end position="1070"/>
    </location>
</feature>
<evidence type="ECO:0000256" key="5">
    <source>
        <dbReference type="ARBA" id="ARBA00022989"/>
    </source>
</evidence>
<feature type="transmembrane region" description="Helical" evidence="7">
    <location>
        <begin position="364"/>
        <end position="385"/>
    </location>
</feature>
<organism evidence="8 9">
    <name type="scientific">Fulvimonas yonginensis</name>
    <dbReference type="NCBI Taxonomy" id="1495200"/>
    <lineage>
        <taxon>Bacteria</taxon>
        <taxon>Pseudomonadati</taxon>
        <taxon>Pseudomonadota</taxon>
        <taxon>Gammaproteobacteria</taxon>
        <taxon>Lysobacterales</taxon>
        <taxon>Rhodanobacteraceae</taxon>
        <taxon>Fulvimonas</taxon>
    </lineage>
</organism>
<keyword evidence="6 7" id="KW-0472">Membrane</keyword>
<evidence type="ECO:0000256" key="7">
    <source>
        <dbReference type="SAM" id="Phobius"/>
    </source>
</evidence>
<feature type="transmembrane region" description="Helical" evidence="7">
    <location>
        <begin position="538"/>
        <end position="555"/>
    </location>
</feature>
<feature type="transmembrane region" description="Helical" evidence="7">
    <location>
        <begin position="467"/>
        <end position="495"/>
    </location>
</feature>
<feature type="transmembrane region" description="Helical" evidence="7">
    <location>
        <begin position="1139"/>
        <end position="1157"/>
    </location>
</feature>
<dbReference type="PANTHER" id="PTHR32063">
    <property type="match status" value="1"/>
</dbReference>
<dbReference type="Gene3D" id="3.30.2090.10">
    <property type="entry name" value="Multidrug efflux transporter AcrB TolC docking domain, DN and DC subdomains"/>
    <property type="match status" value="2"/>
</dbReference>
<evidence type="ECO:0000256" key="4">
    <source>
        <dbReference type="ARBA" id="ARBA00022692"/>
    </source>
</evidence>
<feature type="transmembrane region" description="Helical" evidence="7">
    <location>
        <begin position="435"/>
        <end position="455"/>
    </location>
</feature>
<accession>A0ABU8J744</accession>
<feature type="transmembrane region" description="Helical" evidence="7">
    <location>
        <begin position="391"/>
        <end position="415"/>
    </location>
</feature>
<evidence type="ECO:0000313" key="8">
    <source>
        <dbReference type="EMBL" id="MEI7035290.1"/>
    </source>
</evidence>
<protein>
    <submittedName>
        <fullName evidence="8">Efflux RND transporter permease subunit</fullName>
    </submittedName>
</protein>
<keyword evidence="2" id="KW-1003">Cell membrane</keyword>
<evidence type="ECO:0000256" key="2">
    <source>
        <dbReference type="ARBA" id="ARBA00022475"/>
    </source>
</evidence>
<dbReference type="InterPro" id="IPR001036">
    <property type="entry name" value="Acrflvin-R"/>
</dbReference>
<keyword evidence="4 7" id="KW-0812">Transmembrane</keyword>
<feature type="transmembrane region" description="Helical" evidence="7">
    <location>
        <begin position="1082"/>
        <end position="1103"/>
    </location>
</feature>
<dbReference type="RefSeq" id="WP_336805906.1">
    <property type="nucleotide sequence ID" value="NZ_JBBBNY010000001.1"/>
</dbReference>
<keyword evidence="5 7" id="KW-1133">Transmembrane helix</keyword>
<dbReference type="Pfam" id="PF00873">
    <property type="entry name" value="ACR_tran"/>
    <property type="match status" value="1"/>
</dbReference>
<dbReference type="Gene3D" id="3.30.70.1320">
    <property type="entry name" value="Multidrug efflux transporter AcrB pore domain like"/>
    <property type="match status" value="1"/>
</dbReference>
<feature type="transmembrane region" description="Helical" evidence="7">
    <location>
        <begin position="12"/>
        <end position="32"/>
    </location>
</feature>
<proteinExistence type="predicted"/>
<gene>
    <name evidence="8" type="ORF">WAT24_00805</name>
</gene>
<evidence type="ECO:0000256" key="6">
    <source>
        <dbReference type="ARBA" id="ARBA00023136"/>
    </source>
</evidence>
<dbReference type="Proteomes" id="UP001381174">
    <property type="component" value="Unassembled WGS sequence"/>
</dbReference>
<name>A0ABU8J744_9GAMM</name>
<keyword evidence="3" id="KW-0997">Cell inner membrane</keyword>
<feature type="transmembrane region" description="Helical" evidence="7">
    <location>
        <begin position="1004"/>
        <end position="1029"/>
    </location>
</feature>
<evidence type="ECO:0000313" key="9">
    <source>
        <dbReference type="Proteomes" id="UP001381174"/>
    </source>
</evidence>
<keyword evidence="9" id="KW-1185">Reference proteome</keyword>
<dbReference type="Gene3D" id="3.30.70.1430">
    <property type="entry name" value="Multidrug efflux transporter AcrB pore domain"/>
    <property type="match status" value="2"/>
</dbReference>
<feature type="transmembrane region" description="Helical" evidence="7">
    <location>
        <begin position="926"/>
        <end position="951"/>
    </location>
</feature>
<dbReference type="Gene3D" id="3.30.70.1440">
    <property type="entry name" value="Multidrug efflux transporter AcrB pore domain"/>
    <property type="match status" value="1"/>
</dbReference>
<dbReference type="SUPFAM" id="SSF82714">
    <property type="entry name" value="Multidrug efflux transporter AcrB TolC docking domain, DN and DC subdomains"/>
    <property type="match status" value="2"/>
</dbReference>
<comment type="caution">
    <text evidence="8">The sequence shown here is derived from an EMBL/GenBank/DDBJ whole genome shotgun (WGS) entry which is preliminary data.</text>
</comment>
<dbReference type="Gene3D" id="1.20.1640.10">
    <property type="entry name" value="Multidrug efflux transporter AcrB transmembrane domain"/>
    <property type="match status" value="2"/>
</dbReference>
<dbReference type="SUPFAM" id="SSF82693">
    <property type="entry name" value="Multidrug efflux transporter AcrB pore domain, PN1, PN2, PC1 and PC2 subdomains"/>
    <property type="match status" value="3"/>
</dbReference>
<reference evidence="8 9" key="1">
    <citation type="journal article" date="2014" name="Int. J. Syst. Evol. Microbiol.">
        <title>Fulvimonas yonginensis sp. nov., isolated from greenhouse soil, and emended description of the genus Fulvimonas.</title>
        <authorList>
            <person name="Ahn J.H."/>
            <person name="Kim S.J."/>
            <person name="Weon H.Y."/>
            <person name="Hong S.B."/>
            <person name="Seok S.J."/>
            <person name="Kwon S.W."/>
        </authorList>
    </citation>
    <scope>NUCLEOTIDE SEQUENCE [LARGE SCALE GENOMIC DNA]</scope>
    <source>
        <strain evidence="8 9">KACC 16952</strain>
    </source>
</reference>
<dbReference type="PRINTS" id="PR00702">
    <property type="entry name" value="ACRIFLAVINRP"/>
</dbReference>
<feature type="transmembrane region" description="Helical" evidence="7">
    <location>
        <begin position="340"/>
        <end position="357"/>
    </location>
</feature>
<evidence type="ECO:0000256" key="3">
    <source>
        <dbReference type="ARBA" id="ARBA00022519"/>
    </source>
</evidence>
<sequence length="1183" mass="126748">MNIFAPLIRRPIGTSLLALGLTLAGFWAYLLLGVAALPSLDFPGVYVVASQPGASAQTMASTILAPLERHLGRIPGVDEMYGNAAEGQASVMVRFTFDRTADSAARDVQAAINAAAPDLPSGMPSPPQYFKFDTTQIPILFITLTSSGLPQDQLFDLTDTLLKPAVAQIPGVAQVQVFGGTPHAVRIELDTDALAAKGLTANDVANALRAANVTSPQGTLSDGRTQMAVSASDGLRTPDEFAHLLIAMKDGVPVRLSDVARVYGGQQDKYQAAWFGDARGNARAVGMQITKRPEANAVATVEAIRAKLPQLRAVLPANVSMNAVFDLTQTTKSALHEVEVALLISIVMVVLVMLVFLRRLRPTLIATLSVPLSLAGAFVAMWALGYTLNTLSLVALVLCIGFVVDDAIVVIENIVRHMEHGMPPLQAAMTGVREIGFTVVSITLSLVAVFAPLLFGNNMLIMLLREFSVTLTAAVVISALVSLTLTPALCGRLLVAEPAHPRPPGRIERAVERFDRALLHRYERALDWSMHHRRLMRWQPLILLLLTVALGIAVGKTAGGTFMPDEDTGQLQGQVTADANISPALLTERVQQVTDIIRADPAVQDMLTMLGGNGGDGGAVGNSAQMFMDLKPRGDGPGERAVGAKAVVERLSKRLDKLPGVRVELSVAQFLGGGGSGDRGGQYEFQLVSDNGGDLQPWTLKMVRELRARKEFRDVGSDFDQAGKQQLLKVDREAAGRLHVGLGDIDSALYNSFGQNPVSVIYSDINQYRVVLTSAGAETISPESLLNVHVRNREGRMIPLSALARIQPNIAPMRVRHHNQLEAATVTYNLAEGVDQQRGVKLVEQAAFAAHLPDGIRVDFTGANQRLQQAKSNGMILLLASIVAMYIVLGILYESLGHPLTILSTLPAAGMGAFLAMLVTQTQLSLMAIIAILMLIGIVKKNAILMVDFALTAQRERNLPPPEAIREAALVRFRPITMTTLVAMGAALPLAIGFGIGSEMRQPLGIAIVGGLLVSQLLTLLSTPAIYLWNHDRLGRHARGLMPGRLQWSCGIAVALGSIVSVAGLVFLIAPQLGAKMQMNRAIAAVLLLVGLGFAWTAIATLRKRPRARFIFLGVVAVLFGLPVLAQLVMLLGSGQGKLIGLLVPGAYLAFAGWAVLSRRTREYFERLHGKAHHDDGRLMPYA</sequence>
<evidence type="ECO:0000256" key="1">
    <source>
        <dbReference type="ARBA" id="ARBA00022448"/>
    </source>
</evidence>
<dbReference type="InterPro" id="IPR027463">
    <property type="entry name" value="AcrB_DN_DC_subdom"/>
</dbReference>
<feature type="transmembrane region" description="Helical" evidence="7">
    <location>
        <begin position="1110"/>
        <end position="1133"/>
    </location>
</feature>
<keyword evidence="1" id="KW-0813">Transport</keyword>